<dbReference type="Proteomes" id="UP001144396">
    <property type="component" value="Unassembled WGS sequence"/>
</dbReference>
<comment type="caution">
    <text evidence="1">The sequence shown here is derived from an EMBL/GenBank/DDBJ whole genome shotgun (WGS) entry which is preliminary data.</text>
</comment>
<sequence length="63" mass="6751">MKASYEDAMNAGVAWRSRWGAGSGGAHVVAAPPEGKVVEHWDVLQIVPDSSKNDNRVFSPSAR</sequence>
<organism evidence="1 2">
    <name type="scientific">Agromyces rhizosphaerae</name>
    <dbReference type="NCBI Taxonomy" id="88374"/>
    <lineage>
        <taxon>Bacteria</taxon>
        <taxon>Bacillati</taxon>
        <taxon>Actinomycetota</taxon>
        <taxon>Actinomycetes</taxon>
        <taxon>Micrococcales</taxon>
        <taxon>Microbacteriaceae</taxon>
        <taxon>Agromyces</taxon>
    </lineage>
</organism>
<gene>
    <name evidence="1" type="ORF">ARHIZOSPH14_08820</name>
</gene>
<dbReference type="AlphaFoldDB" id="A0A9W6FNP2"/>
<accession>A0A9W6FNP2</accession>
<evidence type="ECO:0000313" key="2">
    <source>
        <dbReference type="Proteomes" id="UP001144396"/>
    </source>
</evidence>
<evidence type="ECO:0000313" key="1">
    <source>
        <dbReference type="EMBL" id="GLI26640.1"/>
    </source>
</evidence>
<keyword evidence="2" id="KW-1185">Reference proteome</keyword>
<name>A0A9W6FNP2_9MICO</name>
<protein>
    <submittedName>
        <fullName evidence="1">Uncharacterized protein</fullName>
    </submittedName>
</protein>
<dbReference type="RefSeq" id="WP_281882656.1">
    <property type="nucleotide sequence ID" value="NZ_BSDP01000001.1"/>
</dbReference>
<reference evidence="1" key="1">
    <citation type="submission" date="2022-12" db="EMBL/GenBank/DDBJ databases">
        <title>Reference genome sequencing for broad-spectrum identification of bacterial and archaeal isolates by mass spectrometry.</title>
        <authorList>
            <person name="Sekiguchi Y."/>
            <person name="Tourlousse D.M."/>
        </authorList>
    </citation>
    <scope>NUCLEOTIDE SEQUENCE</scope>
    <source>
        <strain evidence="1">14</strain>
    </source>
</reference>
<dbReference type="EMBL" id="BSDP01000001">
    <property type="protein sequence ID" value="GLI26640.1"/>
    <property type="molecule type" value="Genomic_DNA"/>
</dbReference>
<proteinExistence type="predicted"/>